<dbReference type="RefSeq" id="WP_054325877.1">
    <property type="nucleotide sequence ID" value="NZ_JACOPL010000001.1"/>
</dbReference>
<dbReference type="Pfam" id="PF07905">
    <property type="entry name" value="PucR"/>
    <property type="match status" value="1"/>
</dbReference>
<organism evidence="3 4">
    <name type="scientific">Agathobaculum faecis</name>
    <dbReference type="NCBI Taxonomy" id="2763013"/>
    <lineage>
        <taxon>Bacteria</taxon>
        <taxon>Bacillati</taxon>
        <taxon>Bacillota</taxon>
        <taxon>Clostridia</taxon>
        <taxon>Eubacteriales</taxon>
        <taxon>Butyricicoccaceae</taxon>
        <taxon>Agathobaculum</taxon>
    </lineage>
</organism>
<gene>
    <name evidence="3" type="ORF">H8S45_00775</name>
</gene>
<dbReference type="AlphaFoldDB" id="A0A923LTC4"/>
<dbReference type="InterPro" id="IPR042070">
    <property type="entry name" value="PucR_C-HTH_sf"/>
</dbReference>
<dbReference type="Pfam" id="PF13556">
    <property type="entry name" value="HTH_30"/>
    <property type="match status" value="1"/>
</dbReference>
<accession>A0A923LTC4</accession>
<comment type="caution">
    <text evidence="3">The sequence shown here is derived from an EMBL/GenBank/DDBJ whole genome shotgun (WGS) entry which is preliminary data.</text>
</comment>
<dbReference type="PANTHER" id="PTHR33744:SF16">
    <property type="entry name" value="CARBOHYDRATE DIACID REGULATOR"/>
    <property type="match status" value="1"/>
</dbReference>
<name>A0A923LTC4_9FIRM</name>
<dbReference type="InterPro" id="IPR051448">
    <property type="entry name" value="CdaR-like_regulators"/>
</dbReference>
<dbReference type="PANTHER" id="PTHR33744">
    <property type="entry name" value="CARBOHYDRATE DIACID REGULATOR"/>
    <property type="match status" value="1"/>
</dbReference>
<sequence>MSITLADVLRLPSMAGAEVLSGHNSLLQPVESINVLEYAEISDELEQFFGSNHYEGSELIITAFANIRNDIETQCENIRRYHSIGAVGFILFYVGFLLPEVDQRLIDLCNELEFPLICMPKGRLNIRYSEIIGEIMFEVFRSRQRESYFVSDLLQRISDLPPHQRNIKALMRMLSDHLHASVILTDPFSQDHLCVCWPRALLDTIQDNLSKWLRKMEGLNSLQISLGDSIGHLQRCPVLFSDPGERCVYLLKYKDSLSEDVLWQTSELIRLFINIWSKNPQKMVTTEIVRAIINDDVGQMTRLSQLFNIDVSKLNQMWLFHPKDNSQQYSESIVREITEYFSSHYSLLLISYYEENLVVFTCAPDRYDQRQELLDNICPLLAQSCANYDIVCYDCLQTTKSVRNAYLDSVACLDAARKIYPEKLVMRSSDILFARQCCALLGDRERLQQYLDILNQLQTANPVLISTLETYLLDTPSNMAQTAKLLFVHLNTIKYRLHIAQDLLGYVPSQMPDAYPLYMAVSLNRLLRE</sequence>
<reference evidence="3" key="1">
    <citation type="submission" date="2020-08" db="EMBL/GenBank/DDBJ databases">
        <title>Genome public.</title>
        <authorList>
            <person name="Liu C."/>
            <person name="Sun Q."/>
        </authorList>
    </citation>
    <scope>NUCLEOTIDE SEQUENCE</scope>
    <source>
        <strain evidence="3">NSJ-28</strain>
    </source>
</reference>
<dbReference type="Proteomes" id="UP000606499">
    <property type="component" value="Unassembled WGS sequence"/>
</dbReference>
<dbReference type="EMBL" id="JACOPL010000001">
    <property type="protein sequence ID" value="MBC5724007.1"/>
    <property type="molecule type" value="Genomic_DNA"/>
</dbReference>
<dbReference type="Gene3D" id="1.10.10.2840">
    <property type="entry name" value="PucR C-terminal helix-turn-helix domain"/>
    <property type="match status" value="1"/>
</dbReference>
<keyword evidence="4" id="KW-1185">Reference proteome</keyword>
<evidence type="ECO:0000313" key="3">
    <source>
        <dbReference type="EMBL" id="MBC5724007.1"/>
    </source>
</evidence>
<feature type="domain" description="PucR C-terminal helix-turn-helix" evidence="2">
    <location>
        <begin position="464"/>
        <end position="521"/>
    </location>
</feature>
<protein>
    <submittedName>
        <fullName evidence="3">PucR family transcriptional regulator ligand-binding domain-containing protein</fullName>
    </submittedName>
</protein>
<evidence type="ECO:0000259" key="2">
    <source>
        <dbReference type="Pfam" id="PF13556"/>
    </source>
</evidence>
<feature type="domain" description="Purine catabolism PurC-like" evidence="1">
    <location>
        <begin position="7"/>
        <end position="136"/>
    </location>
</feature>
<dbReference type="InterPro" id="IPR012914">
    <property type="entry name" value="PucR_dom"/>
</dbReference>
<dbReference type="InterPro" id="IPR025736">
    <property type="entry name" value="PucR_C-HTH_dom"/>
</dbReference>
<evidence type="ECO:0000259" key="1">
    <source>
        <dbReference type="Pfam" id="PF07905"/>
    </source>
</evidence>
<proteinExistence type="predicted"/>
<evidence type="ECO:0000313" key="4">
    <source>
        <dbReference type="Proteomes" id="UP000606499"/>
    </source>
</evidence>